<organism evidence="1 2">
    <name type="scientific">Paenibacillus pectinilyticus</name>
    <dbReference type="NCBI Taxonomy" id="512399"/>
    <lineage>
        <taxon>Bacteria</taxon>
        <taxon>Bacillati</taxon>
        <taxon>Bacillota</taxon>
        <taxon>Bacilli</taxon>
        <taxon>Bacillales</taxon>
        <taxon>Paenibacillaceae</taxon>
        <taxon>Paenibacillus</taxon>
    </lineage>
</organism>
<dbReference type="STRING" id="512399.A8709_08420"/>
<evidence type="ECO:0000313" key="2">
    <source>
        <dbReference type="Proteomes" id="UP000093309"/>
    </source>
</evidence>
<dbReference type="SMART" id="SM01149">
    <property type="entry name" value="DUF1237"/>
    <property type="match status" value="1"/>
</dbReference>
<dbReference type="EMBL" id="LYPC01000010">
    <property type="protein sequence ID" value="OCT16784.1"/>
    <property type="molecule type" value="Genomic_DNA"/>
</dbReference>
<evidence type="ECO:0000313" key="1">
    <source>
        <dbReference type="EMBL" id="OCT16784.1"/>
    </source>
</evidence>
<accession>A0A1C1A852</accession>
<dbReference type="InterPro" id="IPR012341">
    <property type="entry name" value="6hp_glycosidase-like_sf"/>
</dbReference>
<dbReference type="PANTHER" id="PTHR31047">
    <property type="entry name" value="MEIOTICALLY UP-REGULATED GENE 157 PROTEIN"/>
    <property type="match status" value="1"/>
</dbReference>
<dbReference type="Proteomes" id="UP000093309">
    <property type="component" value="Unassembled WGS sequence"/>
</dbReference>
<comment type="caution">
    <text evidence="1">The sequence shown here is derived from an EMBL/GenBank/DDBJ whole genome shotgun (WGS) entry which is preliminary data.</text>
</comment>
<dbReference type="PANTHER" id="PTHR31047:SF0">
    <property type="entry name" value="MEIOTICALLY UP-REGULATED GENE 157 PROTEIN"/>
    <property type="match status" value="1"/>
</dbReference>
<dbReference type="GO" id="GO:0005975">
    <property type="term" value="P:carbohydrate metabolic process"/>
    <property type="evidence" value="ECO:0007669"/>
    <property type="project" value="InterPro"/>
</dbReference>
<dbReference type="SUPFAM" id="SSF48208">
    <property type="entry name" value="Six-hairpin glycosidases"/>
    <property type="match status" value="1"/>
</dbReference>
<dbReference type="InterPro" id="IPR008313">
    <property type="entry name" value="GH125"/>
</dbReference>
<dbReference type="AlphaFoldDB" id="A0A1C1A852"/>
<dbReference type="PIRSF" id="PIRSF028846">
    <property type="entry name" value="UCP028846"/>
    <property type="match status" value="1"/>
</dbReference>
<keyword evidence="2" id="KW-1185">Reference proteome</keyword>
<name>A0A1C1A852_9BACL</name>
<protein>
    <submittedName>
        <fullName evidence="1">Metal-independent alpha-mannosidase</fullName>
    </submittedName>
</protein>
<dbReference type="Gene3D" id="1.50.10.10">
    <property type="match status" value="1"/>
</dbReference>
<dbReference type="InterPro" id="IPR008928">
    <property type="entry name" value="6-hairpin_glycosidase_sf"/>
</dbReference>
<dbReference type="OrthoDB" id="181472at2"/>
<reference evidence="2" key="1">
    <citation type="submission" date="2016-05" db="EMBL/GenBank/DDBJ databases">
        <title>Paenibacillus oryzae. sp. nov., isolated from the rice root.</title>
        <authorList>
            <person name="Zhang J."/>
            <person name="Zhang X."/>
        </authorList>
    </citation>
    <scope>NUCLEOTIDE SEQUENCE [LARGE SCALE GENOMIC DNA]</scope>
    <source>
        <strain evidence="2">KCTC13222</strain>
    </source>
</reference>
<proteinExistence type="predicted"/>
<dbReference type="Pfam" id="PF06824">
    <property type="entry name" value="Glyco_hydro_125"/>
    <property type="match status" value="1"/>
</dbReference>
<gene>
    <name evidence="1" type="ORF">A8709_08420</name>
</gene>
<sequence>MMNASVLPQSMQNLIDHVSLELLKAERPKLAAMFRECFANTYLTTIQPAEDGSTFVITGDIPAMWLRDSSAQVRTYLLLAKEDPHIADMIEGVVIRQSQYIGLDPYANAFNKDPHGAGHQQDITPMSPWIWERKYEIDSLCYPIQLGYFLWKVTGRTSHFNSAFHAAASSILRLWRVEQAHEEQSPYRFQRLNCPPTDTLTRDGLGSPVGYTGMTWSGFRPSDDACTYGYLIPSNMFAVVVLGYLAEIADQIWNDTAISSEALQVAAEIKSGIEAYGTIQHPEFGEMYVYETDGLGGYHLMDDANVPSLLAIPYLGYAEASDPIYQRTRSFILSRENPYFYTGKMAQGIGSPHTPERYIWPIALAVQGLTASSREEKLRLLDLLADTDGGTGFMHEGFHVDDPTKYTRPWFSWANSMFSELVLDVCGHSIMQLVRQ</sequence>